<keyword evidence="2" id="KW-1185">Reference proteome</keyword>
<accession>A0ACC2NTI9</accession>
<dbReference type="Proteomes" id="UP001239111">
    <property type="component" value="Chromosome 3"/>
</dbReference>
<sequence length="144" mass="15804">MFTSLFYKENMITTLGLQCSELLAHGDHIINTRNCPMSAERTEYGARAKAVLSINENAFKEDTLLCNNRSCLSAERSARLALTLTSQNLGLRAVSNEEIENTQLELHKLQAIIASVLELYTAQISQDARLGNVVSSALRGSSAE</sequence>
<evidence type="ECO:0000313" key="1">
    <source>
        <dbReference type="EMBL" id="KAJ8674399.1"/>
    </source>
</evidence>
<organism evidence="1 2">
    <name type="scientific">Eretmocerus hayati</name>
    <dbReference type="NCBI Taxonomy" id="131215"/>
    <lineage>
        <taxon>Eukaryota</taxon>
        <taxon>Metazoa</taxon>
        <taxon>Ecdysozoa</taxon>
        <taxon>Arthropoda</taxon>
        <taxon>Hexapoda</taxon>
        <taxon>Insecta</taxon>
        <taxon>Pterygota</taxon>
        <taxon>Neoptera</taxon>
        <taxon>Endopterygota</taxon>
        <taxon>Hymenoptera</taxon>
        <taxon>Apocrita</taxon>
        <taxon>Proctotrupomorpha</taxon>
        <taxon>Chalcidoidea</taxon>
        <taxon>Aphelinidae</taxon>
        <taxon>Aphelininae</taxon>
        <taxon>Eretmocerus</taxon>
    </lineage>
</organism>
<proteinExistence type="predicted"/>
<reference evidence="1" key="1">
    <citation type="submission" date="2023-04" db="EMBL/GenBank/DDBJ databases">
        <title>A chromosome-level genome assembly of the parasitoid wasp Eretmocerus hayati.</title>
        <authorList>
            <person name="Zhong Y."/>
            <person name="Liu S."/>
            <person name="Liu Y."/>
        </authorList>
    </citation>
    <scope>NUCLEOTIDE SEQUENCE</scope>
    <source>
        <strain evidence="1">ZJU_SS_LIU_2023</strain>
    </source>
</reference>
<protein>
    <submittedName>
        <fullName evidence="1">Uncharacterized protein</fullName>
    </submittedName>
</protein>
<gene>
    <name evidence="1" type="ORF">QAD02_005661</name>
</gene>
<comment type="caution">
    <text evidence="1">The sequence shown here is derived from an EMBL/GenBank/DDBJ whole genome shotgun (WGS) entry which is preliminary data.</text>
</comment>
<name>A0ACC2NTI9_9HYME</name>
<dbReference type="EMBL" id="CM056743">
    <property type="protein sequence ID" value="KAJ8674399.1"/>
    <property type="molecule type" value="Genomic_DNA"/>
</dbReference>
<evidence type="ECO:0000313" key="2">
    <source>
        <dbReference type="Proteomes" id="UP001239111"/>
    </source>
</evidence>